<dbReference type="InterPro" id="IPR000276">
    <property type="entry name" value="GPCR_Rhodpsn"/>
</dbReference>
<dbReference type="Pfam" id="PF00001">
    <property type="entry name" value="7tm_1"/>
    <property type="match status" value="1"/>
</dbReference>
<keyword evidence="6 11" id="KW-0472">Membrane</keyword>
<keyword evidence="7 9" id="KW-0675">Receptor</keyword>
<feature type="transmembrane region" description="Helical" evidence="11">
    <location>
        <begin position="329"/>
        <end position="351"/>
    </location>
</feature>
<protein>
    <submittedName>
        <fullName evidence="13">Neuropeptide F receptor</fullName>
    </submittedName>
</protein>
<keyword evidence="8 9" id="KW-0807">Transducer</keyword>
<comment type="subcellular location">
    <subcellularLocation>
        <location evidence="1">Membrane</location>
        <topology evidence="1">Multi-pass membrane protein</topology>
    </subcellularLocation>
</comment>
<evidence type="ECO:0000256" key="3">
    <source>
        <dbReference type="ARBA" id="ARBA00022692"/>
    </source>
</evidence>
<evidence type="ECO:0000256" key="4">
    <source>
        <dbReference type="ARBA" id="ARBA00022989"/>
    </source>
</evidence>
<feature type="transmembrane region" description="Helical" evidence="11">
    <location>
        <begin position="100"/>
        <end position="126"/>
    </location>
</feature>
<gene>
    <name evidence="13" type="primary">NPFR_0</name>
    <name evidence="13" type="ORF">FJT64_000086</name>
</gene>
<organism evidence="13 14">
    <name type="scientific">Amphibalanus amphitrite</name>
    <name type="common">Striped barnacle</name>
    <name type="synonym">Balanus amphitrite</name>
    <dbReference type="NCBI Taxonomy" id="1232801"/>
    <lineage>
        <taxon>Eukaryota</taxon>
        <taxon>Metazoa</taxon>
        <taxon>Ecdysozoa</taxon>
        <taxon>Arthropoda</taxon>
        <taxon>Crustacea</taxon>
        <taxon>Multicrustacea</taxon>
        <taxon>Cirripedia</taxon>
        <taxon>Thoracica</taxon>
        <taxon>Thoracicalcarea</taxon>
        <taxon>Balanomorpha</taxon>
        <taxon>Balanoidea</taxon>
        <taxon>Balanidae</taxon>
        <taxon>Amphibalaninae</taxon>
        <taxon>Amphibalanus</taxon>
    </lineage>
</organism>
<dbReference type="SUPFAM" id="SSF81321">
    <property type="entry name" value="Family A G protein-coupled receptor-like"/>
    <property type="match status" value="1"/>
</dbReference>
<keyword evidence="14" id="KW-1185">Reference proteome</keyword>
<feature type="compositionally biased region" description="Basic and acidic residues" evidence="10">
    <location>
        <begin position="449"/>
        <end position="462"/>
    </location>
</feature>
<reference evidence="13 14" key="1">
    <citation type="submission" date="2019-07" db="EMBL/GenBank/DDBJ databases">
        <title>Draft genome assembly of a fouling barnacle, Amphibalanus amphitrite (Darwin, 1854): The first reference genome for Thecostraca.</title>
        <authorList>
            <person name="Kim W."/>
        </authorList>
    </citation>
    <scope>NUCLEOTIDE SEQUENCE [LARGE SCALE GENOMIC DNA]</scope>
    <source>
        <strain evidence="13">SNU_AA5</strain>
        <tissue evidence="13">Soma without cirri and trophi</tissue>
    </source>
</reference>
<evidence type="ECO:0000256" key="7">
    <source>
        <dbReference type="ARBA" id="ARBA00023170"/>
    </source>
</evidence>
<dbReference type="SMART" id="SM01381">
    <property type="entry name" value="7TM_GPCR_Srsx"/>
    <property type="match status" value="1"/>
</dbReference>
<evidence type="ECO:0000256" key="9">
    <source>
        <dbReference type="RuleBase" id="RU000688"/>
    </source>
</evidence>
<feature type="transmembrane region" description="Helical" evidence="11">
    <location>
        <begin position="219"/>
        <end position="238"/>
    </location>
</feature>
<evidence type="ECO:0000256" key="11">
    <source>
        <dbReference type="SAM" id="Phobius"/>
    </source>
</evidence>
<dbReference type="Gene3D" id="1.20.1070.10">
    <property type="entry name" value="Rhodopsin 7-helix transmembrane proteins"/>
    <property type="match status" value="1"/>
</dbReference>
<evidence type="ECO:0000256" key="8">
    <source>
        <dbReference type="ARBA" id="ARBA00023224"/>
    </source>
</evidence>
<dbReference type="AlphaFoldDB" id="A0A6A4X635"/>
<comment type="similarity">
    <text evidence="2 9">Belongs to the G-protein coupled receptor 1 family.</text>
</comment>
<dbReference type="EMBL" id="VIIS01000002">
    <property type="protein sequence ID" value="KAF0314727.1"/>
    <property type="molecule type" value="Genomic_DNA"/>
</dbReference>
<sequence>MAGAPGAAAMTAAPELAADNATSGSPLHGLPTALFREKCPMVWNSSAGCDLAALGQYVAGDEATVLAEVRRLAERIHNSHVDDAFLERISMNRSVSDGAYYALIVLYAHLICFGAIGNGLVVTAVLRKAAMKTARNMFILNLAVSDLILCLITMPLTLMEILSRYWPLGGDTAFLCKLFGGLEGVSVFVSSLSITAIALDRYQVIVYPTRKSLQLAEVCIILAGVWTLAVLLASPLFVVRRLEHHPLNQSLPGLPDAIDYCIEDWSLERGRAYYSLFSILCQYVVPIITVSIAYAGITRKLRFRMSSMASRTASVRDGREQRTRRTNTLLIAISLIYAVSWIPLNVCNLVYDLLAVRDSSAVESTRVVYAVCHMVGMSSACSNPILYGWLNDNFRKEFVELLQRVCPCAWRRGGGTETTAAERSQGLLLVASQATGRSQGGYDTQETQITRDSRGDIPLHHL</sequence>
<evidence type="ECO:0000256" key="6">
    <source>
        <dbReference type="ARBA" id="ARBA00023136"/>
    </source>
</evidence>
<evidence type="ECO:0000313" key="14">
    <source>
        <dbReference type="Proteomes" id="UP000440578"/>
    </source>
</evidence>
<evidence type="ECO:0000313" key="13">
    <source>
        <dbReference type="EMBL" id="KAF0314727.1"/>
    </source>
</evidence>
<dbReference type="PANTHER" id="PTHR24235:SF30">
    <property type="entry name" value="NEUROPEPTIDE F RECEPTOR"/>
    <property type="match status" value="1"/>
</dbReference>
<dbReference type="PRINTS" id="PR01012">
    <property type="entry name" value="NRPEPTIDEYR"/>
</dbReference>
<feature type="region of interest" description="Disordered" evidence="10">
    <location>
        <begin position="434"/>
        <end position="462"/>
    </location>
</feature>
<proteinExistence type="inferred from homology"/>
<keyword evidence="4 11" id="KW-1133">Transmembrane helix</keyword>
<feature type="transmembrane region" description="Helical" evidence="11">
    <location>
        <begin position="273"/>
        <end position="297"/>
    </location>
</feature>
<dbReference type="PRINTS" id="PR00237">
    <property type="entry name" value="GPCRRHODOPSN"/>
</dbReference>
<comment type="caution">
    <text evidence="13">The sequence shown here is derived from an EMBL/GenBank/DDBJ whole genome shotgun (WGS) entry which is preliminary data.</text>
</comment>
<evidence type="ECO:0000256" key="2">
    <source>
        <dbReference type="ARBA" id="ARBA00010663"/>
    </source>
</evidence>
<evidence type="ECO:0000256" key="5">
    <source>
        <dbReference type="ARBA" id="ARBA00023040"/>
    </source>
</evidence>
<feature type="domain" description="G-protein coupled receptors family 1 profile" evidence="12">
    <location>
        <begin position="117"/>
        <end position="387"/>
    </location>
</feature>
<dbReference type="Proteomes" id="UP000440578">
    <property type="component" value="Unassembled WGS sequence"/>
</dbReference>
<dbReference type="GO" id="GO:0016020">
    <property type="term" value="C:membrane"/>
    <property type="evidence" value="ECO:0007669"/>
    <property type="project" value="UniProtKB-SubCell"/>
</dbReference>
<keyword evidence="3 9" id="KW-0812">Transmembrane</keyword>
<dbReference type="GO" id="GO:0004983">
    <property type="term" value="F:neuropeptide Y receptor activity"/>
    <property type="evidence" value="ECO:0007669"/>
    <property type="project" value="InterPro"/>
</dbReference>
<evidence type="ECO:0000256" key="10">
    <source>
        <dbReference type="SAM" id="MobiDB-lite"/>
    </source>
</evidence>
<dbReference type="InterPro" id="IPR000611">
    <property type="entry name" value="NPY_rcpt"/>
</dbReference>
<accession>A0A6A4X635</accession>
<feature type="transmembrane region" description="Helical" evidence="11">
    <location>
        <begin position="367"/>
        <end position="390"/>
    </location>
</feature>
<keyword evidence="5 9" id="KW-0297">G-protein coupled receptor</keyword>
<evidence type="ECO:0000256" key="1">
    <source>
        <dbReference type="ARBA" id="ARBA00004141"/>
    </source>
</evidence>
<feature type="transmembrane region" description="Helical" evidence="11">
    <location>
        <begin position="138"/>
        <end position="158"/>
    </location>
</feature>
<dbReference type="CDD" id="cd15203">
    <property type="entry name" value="7tmA_NPYR-like"/>
    <property type="match status" value="1"/>
</dbReference>
<name>A0A6A4X635_AMPAM</name>
<dbReference type="InterPro" id="IPR017452">
    <property type="entry name" value="GPCR_Rhodpsn_7TM"/>
</dbReference>
<dbReference type="PROSITE" id="PS00237">
    <property type="entry name" value="G_PROTEIN_RECEP_F1_1"/>
    <property type="match status" value="1"/>
</dbReference>
<evidence type="ECO:0000259" key="12">
    <source>
        <dbReference type="PROSITE" id="PS50262"/>
    </source>
</evidence>
<dbReference type="PROSITE" id="PS50262">
    <property type="entry name" value="G_PROTEIN_RECEP_F1_2"/>
    <property type="match status" value="1"/>
</dbReference>
<dbReference type="OrthoDB" id="9046662at2759"/>
<dbReference type="PANTHER" id="PTHR24235">
    <property type="entry name" value="NEUROPEPTIDE Y RECEPTOR"/>
    <property type="match status" value="1"/>
</dbReference>
<feature type="transmembrane region" description="Helical" evidence="11">
    <location>
        <begin position="178"/>
        <end position="199"/>
    </location>
</feature>
<feature type="compositionally biased region" description="Polar residues" evidence="10">
    <location>
        <begin position="434"/>
        <end position="448"/>
    </location>
</feature>